<dbReference type="RefSeq" id="WP_093137386.1">
    <property type="nucleotide sequence ID" value="NZ_FOHJ01000015.1"/>
</dbReference>
<name>A0A1I0J156_9BACI</name>
<dbReference type="Pfam" id="PF14153">
    <property type="entry name" value="Spore_coat_CotO"/>
    <property type="match status" value="1"/>
</dbReference>
<proteinExistence type="predicted"/>
<dbReference type="Proteomes" id="UP000199095">
    <property type="component" value="Unassembled WGS sequence"/>
</dbReference>
<keyword evidence="2" id="KW-0946">Virion</keyword>
<keyword evidence="3" id="KW-1185">Reference proteome</keyword>
<gene>
    <name evidence="2" type="ORF">SAMN05421676_1156</name>
</gene>
<evidence type="ECO:0000256" key="1">
    <source>
        <dbReference type="SAM" id="MobiDB-lite"/>
    </source>
</evidence>
<organism evidence="2 3">
    <name type="scientific">Salinibacillus kushneri</name>
    <dbReference type="NCBI Taxonomy" id="237682"/>
    <lineage>
        <taxon>Bacteria</taxon>
        <taxon>Bacillati</taxon>
        <taxon>Bacillota</taxon>
        <taxon>Bacilli</taxon>
        <taxon>Bacillales</taxon>
        <taxon>Bacillaceae</taxon>
        <taxon>Salinibacillus</taxon>
    </lineage>
</organism>
<dbReference type="OrthoDB" id="2970540at2"/>
<sequence length="136" mass="16005">MTNKEKSVQSPLLYITQPRDVHVQASMQKYSVYKKKKEQNASVQQTEGKQDGEEFFSDQDDKKGFREMTIEEKINYLTELPSQMPKMKCEVITPDKRYRGLILDFADEVVKMRTIQKPYRVELSLSEIEDVRLMGF</sequence>
<dbReference type="AlphaFoldDB" id="A0A1I0J156"/>
<protein>
    <submittedName>
        <fullName evidence="2">Spore coat protein CotO</fullName>
    </submittedName>
</protein>
<feature type="region of interest" description="Disordered" evidence="1">
    <location>
        <begin position="36"/>
        <end position="64"/>
    </location>
</feature>
<evidence type="ECO:0000313" key="2">
    <source>
        <dbReference type="EMBL" id="SEU02694.1"/>
    </source>
</evidence>
<dbReference type="InterPro" id="IPR025439">
    <property type="entry name" value="Spore_coat_CotO"/>
</dbReference>
<dbReference type="STRING" id="237682.SAMN05421676_1156"/>
<dbReference type="EMBL" id="FOHJ01000015">
    <property type="protein sequence ID" value="SEU02694.1"/>
    <property type="molecule type" value="Genomic_DNA"/>
</dbReference>
<keyword evidence="2" id="KW-0167">Capsid protein</keyword>
<evidence type="ECO:0000313" key="3">
    <source>
        <dbReference type="Proteomes" id="UP000199095"/>
    </source>
</evidence>
<reference evidence="3" key="1">
    <citation type="submission" date="2016-10" db="EMBL/GenBank/DDBJ databases">
        <authorList>
            <person name="Varghese N."/>
            <person name="Submissions S."/>
        </authorList>
    </citation>
    <scope>NUCLEOTIDE SEQUENCE [LARGE SCALE GENOMIC DNA]</scope>
    <source>
        <strain evidence="3">CGMCC 1.3566</strain>
    </source>
</reference>
<accession>A0A1I0J156</accession>